<dbReference type="PROSITE" id="PS50097">
    <property type="entry name" value="BTB"/>
    <property type="match status" value="1"/>
</dbReference>
<dbReference type="GO" id="GO:0042542">
    <property type="term" value="P:response to hydrogen peroxide"/>
    <property type="evidence" value="ECO:0007669"/>
    <property type="project" value="UniProtKB-ARBA"/>
</dbReference>
<dbReference type="SMART" id="SM00225">
    <property type="entry name" value="BTB"/>
    <property type="match status" value="1"/>
</dbReference>
<protein>
    <recommendedName>
        <fullName evidence="11">BTB/POZ and TAZ domain-containing protein 4</fullName>
    </recommendedName>
</protein>
<organism evidence="9 10">
    <name type="scientific">Rhynchospora breviuscula</name>
    <dbReference type="NCBI Taxonomy" id="2022672"/>
    <lineage>
        <taxon>Eukaryota</taxon>
        <taxon>Viridiplantae</taxon>
        <taxon>Streptophyta</taxon>
        <taxon>Embryophyta</taxon>
        <taxon>Tracheophyta</taxon>
        <taxon>Spermatophyta</taxon>
        <taxon>Magnoliopsida</taxon>
        <taxon>Liliopsida</taxon>
        <taxon>Poales</taxon>
        <taxon>Cyperaceae</taxon>
        <taxon>Cyperoideae</taxon>
        <taxon>Rhynchosporeae</taxon>
        <taxon>Rhynchospora</taxon>
    </lineage>
</organism>
<evidence type="ECO:0000259" key="7">
    <source>
        <dbReference type="PROSITE" id="PS50097"/>
    </source>
</evidence>
<dbReference type="SUPFAM" id="SSF54695">
    <property type="entry name" value="POZ domain"/>
    <property type="match status" value="1"/>
</dbReference>
<dbReference type="Pfam" id="PF02135">
    <property type="entry name" value="zf-TAZ"/>
    <property type="match status" value="1"/>
</dbReference>
<dbReference type="FunFam" id="1.20.1020.10:FF:000004">
    <property type="entry name" value="BTB/POZ and TAZ domain-containing protein 2"/>
    <property type="match status" value="1"/>
</dbReference>
<dbReference type="GO" id="GO:0005516">
    <property type="term" value="F:calmodulin binding"/>
    <property type="evidence" value="ECO:0007669"/>
    <property type="project" value="UniProtKB-ARBA"/>
</dbReference>
<dbReference type="GO" id="GO:0006355">
    <property type="term" value="P:regulation of DNA-templated transcription"/>
    <property type="evidence" value="ECO:0007669"/>
    <property type="project" value="UniProtKB-ARBA"/>
</dbReference>
<gene>
    <name evidence="9" type="ORF">LUZ63_005981</name>
</gene>
<evidence type="ECO:0008006" key="11">
    <source>
        <dbReference type="Google" id="ProtNLM"/>
    </source>
</evidence>
<feature type="domain" description="TAZ-type" evidence="8">
    <location>
        <begin position="230"/>
        <end position="325"/>
    </location>
</feature>
<evidence type="ECO:0000256" key="2">
    <source>
        <dbReference type="ARBA" id="ARBA00022723"/>
    </source>
</evidence>
<keyword evidence="2" id="KW-0479">Metal-binding</keyword>
<dbReference type="Gene3D" id="1.25.40.420">
    <property type="match status" value="1"/>
</dbReference>
<dbReference type="GO" id="GO:0008270">
    <property type="term" value="F:zinc ion binding"/>
    <property type="evidence" value="ECO:0007669"/>
    <property type="project" value="UniProtKB-KW"/>
</dbReference>
<evidence type="ECO:0000256" key="6">
    <source>
        <dbReference type="SAM" id="Coils"/>
    </source>
</evidence>
<dbReference type="EMBL" id="JAMQYH010000002">
    <property type="protein sequence ID" value="KAJ1697469.1"/>
    <property type="molecule type" value="Genomic_DNA"/>
</dbReference>
<feature type="coiled-coil region" evidence="6">
    <location>
        <begin position="213"/>
        <end position="242"/>
    </location>
</feature>
<evidence type="ECO:0000256" key="4">
    <source>
        <dbReference type="ARBA" id="ARBA00022786"/>
    </source>
</evidence>
<dbReference type="Pfam" id="PF00651">
    <property type="entry name" value="BTB"/>
    <property type="match status" value="1"/>
</dbReference>
<dbReference type="PANTHER" id="PTHR46287">
    <property type="entry name" value="BTB/POZ AND TAZ DOMAIN-CONTAINING PROTEIN 3-RELATED"/>
    <property type="match status" value="1"/>
</dbReference>
<dbReference type="PANTHER" id="PTHR46287:SF11">
    <property type="entry name" value="BTB_POZ AND TAZ DOMAIN-CONTAINING PROTEIN 4"/>
    <property type="match status" value="1"/>
</dbReference>
<sequence>MTVERMETCAQGCGPAAPPVLVLNPRNKYTYKRLSSCSSNLAVESTRDLWDRIFTQSYSADVMVQTNDGTIPAHGAILGMASPVIEGMLRSSKRRQHHRKIISIRGVPHDAVRVFLRFLYSSCYEQEEMDHYILHLLVLSHVFMVPSLKKLCVQALEKGLLNVDNAVDVLQLSRLCDASRLSVLCQRMILNDFGLVSATEGWKVMRQSNPLMERELVDLVERKEERQKKQEEQKIYLQLNQAMEALVHICRDGCRTIGPHDKVPRISTDPCNYPVCKGLEALVRHFADCKRRVAGGCPHCKRMWQLLELHSRICVETEIKNCRVPLCWIFKEKLKKGNKKDDPKFKLLVSRVLEAKSRSRPSSLLAMTSAST</sequence>
<dbReference type="InterPro" id="IPR044513">
    <property type="entry name" value="BT1/2/3/4/5"/>
</dbReference>
<dbReference type="GO" id="GO:0009751">
    <property type="term" value="P:response to salicylic acid"/>
    <property type="evidence" value="ECO:0007669"/>
    <property type="project" value="UniProtKB-ARBA"/>
</dbReference>
<dbReference type="SMART" id="SM00551">
    <property type="entry name" value="ZnF_TAZ"/>
    <property type="match status" value="1"/>
</dbReference>
<evidence type="ECO:0000256" key="3">
    <source>
        <dbReference type="ARBA" id="ARBA00022771"/>
    </source>
</evidence>
<dbReference type="Proteomes" id="UP001151287">
    <property type="component" value="Unassembled WGS sequence"/>
</dbReference>
<reference evidence="9" key="1">
    <citation type="journal article" date="2022" name="Cell">
        <title>Repeat-based holocentromeres influence genome architecture and karyotype evolution.</title>
        <authorList>
            <person name="Hofstatter P.G."/>
            <person name="Thangavel G."/>
            <person name="Lux T."/>
            <person name="Neumann P."/>
            <person name="Vondrak T."/>
            <person name="Novak P."/>
            <person name="Zhang M."/>
            <person name="Costa L."/>
            <person name="Castellani M."/>
            <person name="Scott A."/>
            <person name="Toegelov H."/>
            <person name="Fuchs J."/>
            <person name="Mata-Sucre Y."/>
            <person name="Dias Y."/>
            <person name="Vanzela A.L.L."/>
            <person name="Huettel B."/>
            <person name="Almeida C.C.S."/>
            <person name="Simkova H."/>
            <person name="Souza G."/>
            <person name="Pedrosa-Harand A."/>
            <person name="Macas J."/>
            <person name="Mayer K.F.X."/>
            <person name="Houben A."/>
            <person name="Marques A."/>
        </authorList>
    </citation>
    <scope>NUCLEOTIDE SEQUENCE</scope>
    <source>
        <strain evidence="9">RhyBre1mFocal</strain>
    </source>
</reference>
<keyword evidence="10" id="KW-1185">Reference proteome</keyword>
<dbReference type="PROSITE" id="PS50134">
    <property type="entry name" value="ZF_TAZ"/>
    <property type="match status" value="1"/>
</dbReference>
<proteinExistence type="predicted"/>
<dbReference type="InterPro" id="IPR000197">
    <property type="entry name" value="Znf_TAZ"/>
</dbReference>
<dbReference type="InterPro" id="IPR000210">
    <property type="entry name" value="BTB/POZ_dom"/>
</dbReference>
<comment type="pathway">
    <text evidence="1">Protein modification; protein ubiquitination.</text>
</comment>
<evidence type="ECO:0000313" key="9">
    <source>
        <dbReference type="EMBL" id="KAJ1697469.1"/>
    </source>
</evidence>
<dbReference type="Gene3D" id="1.20.1020.10">
    <property type="entry name" value="TAZ domain"/>
    <property type="match status" value="1"/>
</dbReference>
<dbReference type="InterPro" id="IPR035898">
    <property type="entry name" value="TAZ_dom_sf"/>
</dbReference>
<keyword evidence="6" id="KW-0175">Coiled coil</keyword>
<dbReference type="SUPFAM" id="SSF57933">
    <property type="entry name" value="TAZ domain"/>
    <property type="match status" value="1"/>
</dbReference>
<evidence type="ECO:0000259" key="8">
    <source>
        <dbReference type="PROSITE" id="PS50134"/>
    </source>
</evidence>
<dbReference type="InterPro" id="IPR011333">
    <property type="entry name" value="SKP1/BTB/POZ_sf"/>
</dbReference>
<comment type="caution">
    <text evidence="9">The sequence shown here is derived from an EMBL/GenBank/DDBJ whole genome shotgun (WGS) entry which is preliminary data.</text>
</comment>
<dbReference type="OrthoDB" id="636773at2759"/>
<evidence type="ECO:0000256" key="1">
    <source>
        <dbReference type="ARBA" id="ARBA00004906"/>
    </source>
</evidence>
<evidence type="ECO:0000313" key="10">
    <source>
        <dbReference type="Proteomes" id="UP001151287"/>
    </source>
</evidence>
<keyword evidence="5" id="KW-0862">Zinc</keyword>
<dbReference type="Gene3D" id="3.30.710.10">
    <property type="entry name" value="Potassium Channel Kv1.1, Chain A"/>
    <property type="match status" value="1"/>
</dbReference>
<dbReference type="GO" id="GO:0009725">
    <property type="term" value="P:response to hormone"/>
    <property type="evidence" value="ECO:0007669"/>
    <property type="project" value="UniProtKB-ARBA"/>
</dbReference>
<accession>A0A9Q0HT42</accession>
<keyword evidence="4" id="KW-0833">Ubl conjugation pathway</keyword>
<evidence type="ECO:0000256" key="5">
    <source>
        <dbReference type="ARBA" id="ARBA00022833"/>
    </source>
</evidence>
<dbReference type="AlphaFoldDB" id="A0A9Q0HT42"/>
<keyword evidence="3" id="KW-0863">Zinc-finger</keyword>
<feature type="domain" description="BTB" evidence="7">
    <location>
        <begin position="60"/>
        <end position="128"/>
    </location>
</feature>
<name>A0A9Q0HT42_9POAL</name>